<organism evidence="3 4">
    <name type="scientific">Sporolituus thermophilus DSM 23256</name>
    <dbReference type="NCBI Taxonomy" id="1123285"/>
    <lineage>
        <taxon>Bacteria</taxon>
        <taxon>Bacillati</taxon>
        <taxon>Bacillota</taxon>
        <taxon>Negativicutes</taxon>
        <taxon>Selenomonadales</taxon>
        <taxon>Sporomusaceae</taxon>
        <taxon>Sporolituus</taxon>
    </lineage>
</organism>
<name>A0A1G7HF02_9FIRM</name>
<keyword evidence="1" id="KW-0175">Coiled coil</keyword>
<protein>
    <submittedName>
        <fullName evidence="3">Uncharacterized protein</fullName>
    </submittedName>
</protein>
<accession>A0A1G7HF02</accession>
<evidence type="ECO:0000256" key="1">
    <source>
        <dbReference type="SAM" id="Coils"/>
    </source>
</evidence>
<dbReference type="OrthoDB" id="2109928at2"/>
<proteinExistence type="predicted"/>
<evidence type="ECO:0000313" key="3">
    <source>
        <dbReference type="EMBL" id="SDE98951.1"/>
    </source>
</evidence>
<feature type="transmembrane region" description="Helical" evidence="2">
    <location>
        <begin position="24"/>
        <end position="46"/>
    </location>
</feature>
<gene>
    <name evidence="3" type="ORF">SAMN05660235_00008</name>
</gene>
<dbReference type="EMBL" id="FNBU01000001">
    <property type="protein sequence ID" value="SDE98951.1"/>
    <property type="molecule type" value="Genomic_DNA"/>
</dbReference>
<dbReference type="Proteomes" id="UP000243333">
    <property type="component" value="Unassembled WGS sequence"/>
</dbReference>
<dbReference type="RefSeq" id="WP_093686892.1">
    <property type="nucleotide sequence ID" value="NZ_FNBU01000001.1"/>
</dbReference>
<keyword evidence="4" id="KW-1185">Reference proteome</keyword>
<keyword evidence="2" id="KW-1133">Transmembrane helix</keyword>
<evidence type="ECO:0000256" key="2">
    <source>
        <dbReference type="SAM" id="Phobius"/>
    </source>
</evidence>
<dbReference type="AlphaFoldDB" id="A0A1G7HF02"/>
<feature type="transmembrane region" description="Helical" evidence="2">
    <location>
        <begin position="694"/>
        <end position="710"/>
    </location>
</feature>
<sequence>MSTILAKCKYFIKRNIGDTFNRDVLILLVVSIVIGSLLANSLAYAANSYFAKTLSNLVGDYGEYDVVVNVREEMKEEAAAQIQKIISDALPGAKMKEGPTLAGKTNFLIALPDEYKTKQIYEDLGKIFGSIPGGGGISVMTEPRITLRGVPDGAKNMLIDRIGAMDGVRFVFRDGGSIGVILTSLDKVTPVTNEIKNVLNQYQVIEVAFPVGSEPANPIRLGETIAKDMQEQLKVQYAQNVSVDGKNDDMTYLVSTMMELKRFLSAYASQVTITPAGGVKLTRGDVLAFQGAAANPPAPGKAPERGNVLVEITAVRADGVAEGVVTQGDAAQLTRNQGYKVETGVVGPPAGTAIWRSPRQELAGALTETTKVVGQIPGFARDTQNMSNIALTALNNYNGSLTAIEQTLSSLQTAGAAIQAATSGLASLDTSSIQFQLESSSRALGSLVNTMQVFRLVDADAAASTSSLVAAQRNLDNLRATLSALDNVAADARRAKTAVDSIVANGQTTVTALRAFDVNGARQSLTDANNRLAQVQQLNVPLITAQLQYLAQAAPNLKDEDISHSVKLLDKFIAGQVIPGQRIQILTTANIGVDAVTPIVHKAVGHSNVSLYSSALGVIEPNPRGEVMMIMQQVKAVLAGMAAIIATILFLVLDHTAIMTAIRRKRLATKVEVTGWRRVVRRFTLTFTAPERRYGMAVGAVLLTAIFVLAGGGIPYLPWIGVPVLGALLGLIVANNAEKISPISAEEVMAGEALGLSFDEIMREIVIPSGRPGLMQKLNRRQLKFK</sequence>
<keyword evidence="2" id="KW-0472">Membrane</keyword>
<dbReference type="STRING" id="1123285.SAMN05660235_00008"/>
<keyword evidence="2" id="KW-0812">Transmembrane</keyword>
<evidence type="ECO:0000313" key="4">
    <source>
        <dbReference type="Proteomes" id="UP000243333"/>
    </source>
</evidence>
<reference evidence="4" key="1">
    <citation type="submission" date="2016-10" db="EMBL/GenBank/DDBJ databases">
        <authorList>
            <person name="Varghese N."/>
            <person name="Submissions S."/>
        </authorList>
    </citation>
    <scope>NUCLEOTIDE SEQUENCE [LARGE SCALE GENOMIC DNA]</scope>
    <source>
        <strain evidence="4">DSM 23256</strain>
    </source>
</reference>
<feature type="coiled-coil region" evidence="1">
    <location>
        <begin position="468"/>
        <end position="538"/>
    </location>
</feature>
<feature type="transmembrane region" description="Helical" evidence="2">
    <location>
        <begin position="636"/>
        <end position="657"/>
    </location>
</feature>